<dbReference type="PANTHER" id="PTHR37711">
    <property type="entry name" value="OS01G0908400 PROTEIN"/>
    <property type="match status" value="1"/>
</dbReference>
<evidence type="ECO:0000256" key="1">
    <source>
        <dbReference type="SAM" id="Phobius"/>
    </source>
</evidence>
<dbReference type="EMBL" id="JAKUCV010002872">
    <property type="protein sequence ID" value="KAJ4841169.1"/>
    <property type="molecule type" value="Genomic_DNA"/>
</dbReference>
<gene>
    <name evidence="2" type="ORF">Tsubulata_030194</name>
</gene>
<keyword evidence="1" id="KW-0472">Membrane</keyword>
<comment type="caution">
    <text evidence="2">The sequence shown here is derived from an EMBL/GenBank/DDBJ whole genome shotgun (WGS) entry which is preliminary data.</text>
</comment>
<evidence type="ECO:0000313" key="3">
    <source>
        <dbReference type="Proteomes" id="UP001141552"/>
    </source>
</evidence>
<dbReference type="OrthoDB" id="777412at2759"/>
<proteinExistence type="predicted"/>
<sequence>AWAQQTNPLDPSRRAREFITGQKLDIEAQIRRGKMVKVATFFAMSVGAFIFWQSMEKIHVYIALHQDEKRLAKEAEVRRVREQLLREAKEKESIA</sequence>
<organism evidence="2 3">
    <name type="scientific">Turnera subulata</name>
    <dbReference type="NCBI Taxonomy" id="218843"/>
    <lineage>
        <taxon>Eukaryota</taxon>
        <taxon>Viridiplantae</taxon>
        <taxon>Streptophyta</taxon>
        <taxon>Embryophyta</taxon>
        <taxon>Tracheophyta</taxon>
        <taxon>Spermatophyta</taxon>
        <taxon>Magnoliopsida</taxon>
        <taxon>eudicotyledons</taxon>
        <taxon>Gunneridae</taxon>
        <taxon>Pentapetalae</taxon>
        <taxon>rosids</taxon>
        <taxon>fabids</taxon>
        <taxon>Malpighiales</taxon>
        <taxon>Passifloraceae</taxon>
        <taxon>Turnera</taxon>
    </lineage>
</organism>
<dbReference type="PANTHER" id="PTHR37711:SF1">
    <property type="entry name" value="OS01G0908400 PROTEIN"/>
    <property type="match status" value="1"/>
</dbReference>
<accession>A0A9Q0JGT5</accession>
<dbReference type="Proteomes" id="UP001141552">
    <property type="component" value="Unassembled WGS sequence"/>
</dbReference>
<dbReference type="AlphaFoldDB" id="A0A9Q0JGT5"/>
<keyword evidence="1" id="KW-0812">Transmembrane</keyword>
<keyword evidence="3" id="KW-1185">Reference proteome</keyword>
<feature type="non-terminal residue" evidence="2">
    <location>
        <position position="95"/>
    </location>
</feature>
<keyword evidence="1" id="KW-1133">Transmembrane helix</keyword>
<evidence type="ECO:0000313" key="2">
    <source>
        <dbReference type="EMBL" id="KAJ4841169.1"/>
    </source>
</evidence>
<protein>
    <submittedName>
        <fullName evidence="2">Uncharacterized protein</fullName>
    </submittedName>
</protein>
<reference evidence="2" key="1">
    <citation type="submission" date="2022-02" db="EMBL/GenBank/DDBJ databases">
        <authorList>
            <person name="Henning P.M."/>
            <person name="McCubbin A.G."/>
            <person name="Shore J.S."/>
        </authorList>
    </citation>
    <scope>NUCLEOTIDE SEQUENCE</scope>
    <source>
        <strain evidence="2">F60SS</strain>
        <tissue evidence="2">Leaves</tissue>
    </source>
</reference>
<feature type="transmembrane region" description="Helical" evidence="1">
    <location>
        <begin position="38"/>
        <end position="55"/>
    </location>
</feature>
<reference evidence="2" key="2">
    <citation type="journal article" date="2023" name="Plants (Basel)">
        <title>Annotation of the Turnera subulata (Passifloraceae) Draft Genome Reveals the S-Locus Evolved after the Divergence of Turneroideae from Passifloroideae in a Stepwise Manner.</title>
        <authorList>
            <person name="Henning P.M."/>
            <person name="Roalson E.H."/>
            <person name="Mir W."/>
            <person name="McCubbin A.G."/>
            <person name="Shore J.S."/>
        </authorList>
    </citation>
    <scope>NUCLEOTIDE SEQUENCE</scope>
    <source>
        <strain evidence="2">F60SS</strain>
    </source>
</reference>
<name>A0A9Q0JGT5_9ROSI</name>